<evidence type="ECO:0000256" key="3">
    <source>
        <dbReference type="ARBA" id="ARBA00023004"/>
    </source>
</evidence>
<dbReference type="STRING" id="573064.Mefer_0052"/>
<dbReference type="GeneID" id="8364714"/>
<keyword evidence="7" id="KW-1185">Reference proteome</keyword>
<dbReference type="PROSITE" id="PS00198">
    <property type="entry name" value="4FE4S_FER_1"/>
    <property type="match status" value="2"/>
</dbReference>
<evidence type="ECO:0000259" key="5">
    <source>
        <dbReference type="PROSITE" id="PS51379"/>
    </source>
</evidence>
<dbReference type="Proteomes" id="UP000001495">
    <property type="component" value="Chromosome"/>
</dbReference>
<dbReference type="HOGENOM" id="CLU_108340_0_0_2"/>
<dbReference type="EMBL" id="CP001696">
    <property type="protein sequence ID" value="ACV23894.1"/>
    <property type="molecule type" value="Genomic_DNA"/>
</dbReference>
<evidence type="ECO:0000256" key="4">
    <source>
        <dbReference type="ARBA" id="ARBA00023014"/>
    </source>
</evidence>
<reference evidence="6" key="1">
    <citation type="submission" date="2009-08" db="EMBL/GenBank/DDBJ databases">
        <title>Complete sequence of chromosome of Methanocaldococcus fervens AG86.</title>
        <authorList>
            <consortium name="US DOE Joint Genome Institute"/>
            <person name="Lucas S."/>
            <person name="Copeland A."/>
            <person name="Lapidus A."/>
            <person name="Glavina del Rio T."/>
            <person name="Tice H."/>
            <person name="Bruce D."/>
            <person name="Goodwin L."/>
            <person name="Pitluck S."/>
            <person name="Chertkov O."/>
            <person name="Detter J.C."/>
            <person name="Han C."/>
            <person name="Tapia R."/>
            <person name="Larimer F."/>
            <person name="Land M."/>
            <person name="Hauser L."/>
            <person name="Kyrpides N."/>
            <person name="Ovchinnikova G."/>
            <person name="Lupa-Sieprawska M."/>
            <person name="Whitman W.B."/>
        </authorList>
    </citation>
    <scope>NUCLEOTIDE SEQUENCE [LARGE SCALE GENOMIC DNA]</scope>
    <source>
        <strain evidence="6">AG86</strain>
    </source>
</reference>
<evidence type="ECO:0000313" key="7">
    <source>
        <dbReference type="Proteomes" id="UP000001495"/>
    </source>
</evidence>
<dbReference type="AlphaFoldDB" id="C7P5R2"/>
<dbReference type="PANTHER" id="PTHR43687">
    <property type="entry name" value="ADENYLYLSULFATE REDUCTASE, BETA SUBUNIT"/>
    <property type="match status" value="1"/>
</dbReference>
<dbReference type="GO" id="GO:0051539">
    <property type="term" value="F:4 iron, 4 sulfur cluster binding"/>
    <property type="evidence" value="ECO:0007669"/>
    <property type="project" value="UniProtKB-KW"/>
</dbReference>
<evidence type="ECO:0000256" key="2">
    <source>
        <dbReference type="ARBA" id="ARBA00022723"/>
    </source>
</evidence>
<dbReference type="RefSeq" id="WP_012794916.1">
    <property type="nucleotide sequence ID" value="NC_013156.1"/>
</dbReference>
<organism evidence="6 7">
    <name type="scientific">Methanocaldococcus fervens (strain DSM 4213 / JCM 15782 / AG86)</name>
    <name type="common">Methanococcus fervens</name>
    <dbReference type="NCBI Taxonomy" id="573064"/>
    <lineage>
        <taxon>Archaea</taxon>
        <taxon>Methanobacteriati</taxon>
        <taxon>Methanobacteriota</taxon>
        <taxon>Methanomada group</taxon>
        <taxon>Methanococci</taxon>
        <taxon>Methanococcales</taxon>
        <taxon>Methanocaldococcaceae</taxon>
        <taxon>Methanocaldococcus</taxon>
    </lineage>
</organism>
<dbReference type="Gene3D" id="3.30.70.3270">
    <property type="match status" value="1"/>
</dbReference>
<dbReference type="eggNOG" id="arCOG01543">
    <property type="taxonomic scope" value="Archaea"/>
</dbReference>
<dbReference type="OrthoDB" id="2837at2157"/>
<name>C7P5R2_METFA</name>
<feature type="domain" description="4Fe-4S ferredoxin-type" evidence="5">
    <location>
        <begin position="56"/>
        <end position="86"/>
    </location>
</feature>
<feature type="domain" description="4Fe-4S ferredoxin-type" evidence="5">
    <location>
        <begin position="99"/>
        <end position="130"/>
    </location>
</feature>
<dbReference type="InterPro" id="IPR017900">
    <property type="entry name" value="4Fe4S_Fe_S_CS"/>
</dbReference>
<dbReference type="InterPro" id="IPR017896">
    <property type="entry name" value="4Fe4S_Fe-S-bd"/>
</dbReference>
<evidence type="ECO:0000313" key="6">
    <source>
        <dbReference type="EMBL" id="ACV23894.1"/>
    </source>
</evidence>
<dbReference type="SUPFAM" id="SSF54862">
    <property type="entry name" value="4Fe-4S ferredoxins"/>
    <property type="match status" value="1"/>
</dbReference>
<dbReference type="GO" id="GO:0046872">
    <property type="term" value="F:metal ion binding"/>
    <property type="evidence" value="ECO:0007669"/>
    <property type="project" value="UniProtKB-KW"/>
</dbReference>
<keyword evidence="1" id="KW-0004">4Fe-4S</keyword>
<gene>
    <name evidence="6" type="ordered locus">Mefer_0052</name>
</gene>
<keyword evidence="3" id="KW-0408">Iron</keyword>
<keyword evidence="2" id="KW-0479">Metal-binding</keyword>
<proteinExistence type="predicted"/>
<dbReference type="Pfam" id="PF12838">
    <property type="entry name" value="Fer4_7"/>
    <property type="match status" value="1"/>
</dbReference>
<sequence length="176" mass="20236">MESKRINFLVIKLDELKKFAKIFLTGIYENLERIIFGSDRYTSLEMRNAILSGTVKIPKTVIEELCIGCEGCANVCPTKAIEMIPTEPVKITENYVKDKIPKINPERCIYCLYCHDFCPVFSVFNEISPIHSRDVGEDYIEVDISKLLQKKIEISEEQINKISSILSINLRRIIKS</sequence>
<dbReference type="PANTHER" id="PTHR43687:SF5">
    <property type="entry name" value="4FE-4S FERREDOXIN-TYPE DOMAIN-CONTAINING PROTEIN"/>
    <property type="match status" value="1"/>
</dbReference>
<keyword evidence="4" id="KW-0411">Iron-sulfur</keyword>
<dbReference type="NCBIfam" id="NF004914">
    <property type="entry name" value="PRK06273.1"/>
    <property type="match status" value="1"/>
</dbReference>
<dbReference type="GO" id="GO:0016491">
    <property type="term" value="F:oxidoreductase activity"/>
    <property type="evidence" value="ECO:0007669"/>
    <property type="project" value="UniProtKB-ARBA"/>
</dbReference>
<dbReference type="PROSITE" id="PS51379">
    <property type="entry name" value="4FE4S_FER_2"/>
    <property type="match status" value="2"/>
</dbReference>
<accession>C7P5R2</accession>
<protein>
    <submittedName>
        <fullName evidence="6">4Fe-4S ferredoxin iron-sulfur binding domain protein</fullName>
    </submittedName>
</protein>
<dbReference type="InterPro" id="IPR050572">
    <property type="entry name" value="Fe-S_Ferredoxin"/>
</dbReference>
<evidence type="ECO:0000256" key="1">
    <source>
        <dbReference type="ARBA" id="ARBA00022485"/>
    </source>
</evidence>
<dbReference type="KEGG" id="mfe:Mefer_0052"/>